<dbReference type="RefSeq" id="WP_104812469.1">
    <property type="nucleotide sequence ID" value="NZ_MQUB01000001.1"/>
</dbReference>
<dbReference type="AlphaFoldDB" id="A0A2S7KPJ3"/>
<proteinExistence type="predicted"/>
<evidence type="ECO:0000313" key="4">
    <source>
        <dbReference type="Proteomes" id="UP000239800"/>
    </source>
</evidence>
<protein>
    <recommendedName>
        <fullName evidence="2">OmpA-like domain-containing protein</fullName>
    </recommendedName>
</protein>
<dbReference type="InterPro" id="IPR006665">
    <property type="entry name" value="OmpA-like"/>
</dbReference>
<dbReference type="PROSITE" id="PS51123">
    <property type="entry name" value="OMPA_2"/>
    <property type="match status" value="1"/>
</dbReference>
<organism evidence="3 4">
    <name type="scientific">Aureitalea marina</name>
    <dbReference type="NCBI Taxonomy" id="930804"/>
    <lineage>
        <taxon>Bacteria</taxon>
        <taxon>Pseudomonadati</taxon>
        <taxon>Bacteroidota</taxon>
        <taxon>Flavobacteriia</taxon>
        <taxon>Flavobacteriales</taxon>
        <taxon>Flavobacteriaceae</taxon>
        <taxon>Aureitalea</taxon>
    </lineage>
</organism>
<dbReference type="CDD" id="cd07185">
    <property type="entry name" value="OmpA_C-like"/>
    <property type="match status" value="1"/>
</dbReference>
<evidence type="ECO:0000259" key="2">
    <source>
        <dbReference type="PROSITE" id="PS51123"/>
    </source>
</evidence>
<dbReference type="Proteomes" id="UP000239800">
    <property type="component" value="Unassembled WGS sequence"/>
</dbReference>
<dbReference type="SUPFAM" id="SSF103088">
    <property type="entry name" value="OmpA-like"/>
    <property type="match status" value="1"/>
</dbReference>
<dbReference type="OrthoDB" id="9782229at2"/>
<dbReference type="GO" id="GO:0016020">
    <property type="term" value="C:membrane"/>
    <property type="evidence" value="ECO:0007669"/>
    <property type="project" value="UniProtKB-UniRule"/>
</dbReference>
<sequence>MRLTIMILGILGCIATTTAQQYRFVTLTAGTNAIDDIGLGTFPSFSDLNYKNPFLFSAEGRFNKSLSVSLSGTSNEVDLEADQSRRFYIGIDAMLNFYIDQYLWNNDDVEWYFSAGTGIYSLKGLIDKGSMNGATGFRFWISDQVGFNIQTMAKFAMNRTSALRNHYVHSVGLVWGLKTKPKPEPESEPESILEPAPKEIPEPVVVTPLVVEEPEEVEPQADLPLLVSSVYFDRNSSFFGRGEEVKLDELVLKMLSEPELRLEVDSYTDSTGEEAYNLWLANNRLERTIEYLVQRGVDRNRIQGEAKGIDPASLPCKDQNNNCTEESQRVYRRAEFRVFRQ</sequence>
<dbReference type="EMBL" id="MQUB01000001">
    <property type="protein sequence ID" value="PQB04542.1"/>
    <property type="molecule type" value="Genomic_DNA"/>
</dbReference>
<name>A0A2S7KPJ3_9FLAO</name>
<gene>
    <name evidence="3" type="ORF">BST85_06235</name>
</gene>
<reference evidence="3 4" key="1">
    <citation type="submission" date="2016-11" db="EMBL/GenBank/DDBJ databases">
        <title>Trade-off between light-utilization and light-protection in marine flavobacteria.</title>
        <authorList>
            <person name="Kumagai Y."/>
        </authorList>
    </citation>
    <scope>NUCLEOTIDE SEQUENCE [LARGE SCALE GENOMIC DNA]</scope>
    <source>
        <strain evidence="3 4">NBRC 107741</strain>
    </source>
</reference>
<comment type="caution">
    <text evidence="3">The sequence shown here is derived from an EMBL/GenBank/DDBJ whole genome shotgun (WGS) entry which is preliminary data.</text>
</comment>
<evidence type="ECO:0000313" key="3">
    <source>
        <dbReference type="EMBL" id="PQB04542.1"/>
    </source>
</evidence>
<keyword evidence="4" id="KW-1185">Reference proteome</keyword>
<dbReference type="Pfam" id="PF00691">
    <property type="entry name" value="OmpA"/>
    <property type="match status" value="1"/>
</dbReference>
<evidence type="ECO:0000256" key="1">
    <source>
        <dbReference type="PROSITE-ProRule" id="PRU00473"/>
    </source>
</evidence>
<feature type="domain" description="OmpA-like" evidence="2">
    <location>
        <begin position="219"/>
        <end position="341"/>
    </location>
</feature>
<dbReference type="InterPro" id="IPR036737">
    <property type="entry name" value="OmpA-like_sf"/>
</dbReference>
<accession>A0A2S7KPJ3</accession>
<dbReference type="Gene3D" id="3.30.1330.60">
    <property type="entry name" value="OmpA-like domain"/>
    <property type="match status" value="1"/>
</dbReference>
<keyword evidence="1" id="KW-0472">Membrane</keyword>